<dbReference type="Proteomes" id="UP000677228">
    <property type="component" value="Unassembled WGS sequence"/>
</dbReference>
<dbReference type="InterPro" id="IPR027417">
    <property type="entry name" value="P-loop_NTPase"/>
</dbReference>
<dbReference type="GO" id="GO:0005524">
    <property type="term" value="F:ATP binding"/>
    <property type="evidence" value="ECO:0007669"/>
    <property type="project" value="InterPro"/>
</dbReference>
<protein>
    <recommendedName>
        <fullName evidence="1">ATPase AAA-type core domain-containing protein</fullName>
    </recommendedName>
</protein>
<evidence type="ECO:0000313" key="2">
    <source>
        <dbReference type="EMBL" id="CAF1011694.1"/>
    </source>
</evidence>
<evidence type="ECO:0000313" key="5">
    <source>
        <dbReference type="EMBL" id="CAF3841859.1"/>
    </source>
</evidence>
<dbReference type="EMBL" id="CAJNOK010006697">
    <property type="protein sequence ID" value="CAF1011694.1"/>
    <property type="molecule type" value="Genomic_DNA"/>
</dbReference>
<organism evidence="3 6">
    <name type="scientific">Didymodactylos carnosus</name>
    <dbReference type="NCBI Taxonomy" id="1234261"/>
    <lineage>
        <taxon>Eukaryota</taxon>
        <taxon>Metazoa</taxon>
        <taxon>Spiralia</taxon>
        <taxon>Gnathifera</taxon>
        <taxon>Rotifera</taxon>
        <taxon>Eurotatoria</taxon>
        <taxon>Bdelloidea</taxon>
        <taxon>Philodinida</taxon>
        <taxon>Philodinidae</taxon>
        <taxon>Didymodactylos</taxon>
    </lineage>
</organism>
<proteinExistence type="predicted"/>
<accession>A0A814M6Y2</accession>
<dbReference type="Proteomes" id="UP000663829">
    <property type="component" value="Unassembled WGS sequence"/>
</dbReference>
<dbReference type="PANTHER" id="PTHR23074">
    <property type="entry name" value="AAA DOMAIN-CONTAINING"/>
    <property type="match status" value="1"/>
</dbReference>
<evidence type="ECO:0000313" key="3">
    <source>
        <dbReference type="EMBL" id="CAF1075228.1"/>
    </source>
</evidence>
<reference evidence="3" key="1">
    <citation type="submission" date="2021-02" db="EMBL/GenBank/DDBJ databases">
        <authorList>
            <person name="Nowell W R."/>
        </authorList>
    </citation>
    <scope>NUCLEOTIDE SEQUENCE</scope>
</reference>
<dbReference type="Gene3D" id="3.40.50.300">
    <property type="entry name" value="P-loop containing nucleotide triphosphate hydrolases"/>
    <property type="match status" value="2"/>
</dbReference>
<dbReference type="AlphaFoldDB" id="A0A814M6Y2"/>
<dbReference type="PANTHER" id="PTHR23074:SF83">
    <property type="entry name" value="VACUOLAR PROTEIN SORTING-ASSOCIATED PROTEIN 4A"/>
    <property type="match status" value="1"/>
</dbReference>
<dbReference type="EMBL" id="CAJNOQ010004821">
    <property type="protein sequence ID" value="CAF1075228.1"/>
    <property type="molecule type" value="Genomic_DNA"/>
</dbReference>
<dbReference type="Gene3D" id="1.10.8.60">
    <property type="match status" value="1"/>
</dbReference>
<evidence type="ECO:0000313" key="6">
    <source>
        <dbReference type="Proteomes" id="UP000663829"/>
    </source>
</evidence>
<evidence type="ECO:0000313" key="4">
    <source>
        <dbReference type="EMBL" id="CAF3780678.1"/>
    </source>
</evidence>
<dbReference type="Pfam" id="PF00004">
    <property type="entry name" value="AAA"/>
    <property type="match status" value="1"/>
</dbReference>
<keyword evidence="6" id="KW-1185">Reference proteome</keyword>
<dbReference type="GO" id="GO:0007033">
    <property type="term" value="P:vacuole organization"/>
    <property type="evidence" value="ECO:0007669"/>
    <property type="project" value="TreeGrafter"/>
</dbReference>
<dbReference type="InterPro" id="IPR050304">
    <property type="entry name" value="MT-severing_AAA_ATPase"/>
</dbReference>
<evidence type="ECO:0000259" key="1">
    <source>
        <dbReference type="Pfam" id="PF00004"/>
    </source>
</evidence>
<dbReference type="Proteomes" id="UP000681722">
    <property type="component" value="Unassembled WGS sequence"/>
</dbReference>
<dbReference type="GO" id="GO:0016197">
    <property type="term" value="P:endosomal transport"/>
    <property type="evidence" value="ECO:0007669"/>
    <property type="project" value="TreeGrafter"/>
</dbReference>
<dbReference type="SUPFAM" id="SSF52540">
    <property type="entry name" value="P-loop containing nucleoside triphosphate hydrolases"/>
    <property type="match status" value="1"/>
</dbReference>
<dbReference type="Proteomes" id="UP000682733">
    <property type="component" value="Unassembled WGS sequence"/>
</dbReference>
<feature type="domain" description="ATPase AAA-type core" evidence="1">
    <location>
        <begin position="2"/>
        <end position="59"/>
    </location>
</feature>
<comment type="caution">
    <text evidence="3">The sequence shown here is derived from an EMBL/GenBank/DDBJ whole genome shotgun (WGS) entry which is preliminary data.</text>
</comment>
<sequence>MESENVVRFLFELAREKEPCIVFIDEIDALFMTASIHNKSVQQMKIEFLEQMERMDCHLSRMHFEKLIYILLPDLQAHLNLFKFYIQPDTRHTIEDNDWKILAEKSESYFGADINLLVREVGYDGRVIDAETQCFEARIKTV</sequence>
<dbReference type="InterPro" id="IPR003959">
    <property type="entry name" value="ATPase_AAA_core"/>
</dbReference>
<dbReference type="EMBL" id="CAJOBC010004821">
    <property type="protein sequence ID" value="CAF3841859.1"/>
    <property type="molecule type" value="Genomic_DNA"/>
</dbReference>
<gene>
    <name evidence="3" type="ORF">GPM918_LOCUS17485</name>
    <name evidence="2" type="ORF">OVA965_LOCUS15075</name>
    <name evidence="5" type="ORF">SRO942_LOCUS17483</name>
    <name evidence="4" type="ORF">TMI583_LOCUS15083</name>
</gene>
<name>A0A814M6Y2_9BILA</name>
<dbReference type="GO" id="GO:0016887">
    <property type="term" value="F:ATP hydrolysis activity"/>
    <property type="evidence" value="ECO:0007669"/>
    <property type="project" value="InterPro"/>
</dbReference>
<dbReference type="EMBL" id="CAJOBA010006708">
    <property type="protein sequence ID" value="CAF3780678.1"/>
    <property type="molecule type" value="Genomic_DNA"/>
</dbReference>